<dbReference type="Proteomes" id="UP000887116">
    <property type="component" value="Unassembled WGS sequence"/>
</dbReference>
<dbReference type="EMBL" id="BMAO01028397">
    <property type="protein sequence ID" value="GFR24280.1"/>
    <property type="molecule type" value="Genomic_DNA"/>
</dbReference>
<gene>
    <name evidence="1" type="ORF">TNCT_630431</name>
</gene>
<reference evidence="1" key="1">
    <citation type="submission" date="2020-07" db="EMBL/GenBank/DDBJ databases">
        <title>Multicomponent nature underlies the extraordinary mechanical properties of spider dragline silk.</title>
        <authorList>
            <person name="Kono N."/>
            <person name="Nakamura H."/>
            <person name="Mori M."/>
            <person name="Yoshida Y."/>
            <person name="Ohtoshi R."/>
            <person name="Malay A.D."/>
            <person name="Moran D.A.P."/>
            <person name="Tomita M."/>
            <person name="Numata K."/>
            <person name="Arakawa K."/>
        </authorList>
    </citation>
    <scope>NUCLEOTIDE SEQUENCE</scope>
</reference>
<organism evidence="1 2">
    <name type="scientific">Trichonephila clavata</name>
    <name type="common">Joro spider</name>
    <name type="synonym">Nephila clavata</name>
    <dbReference type="NCBI Taxonomy" id="2740835"/>
    <lineage>
        <taxon>Eukaryota</taxon>
        <taxon>Metazoa</taxon>
        <taxon>Ecdysozoa</taxon>
        <taxon>Arthropoda</taxon>
        <taxon>Chelicerata</taxon>
        <taxon>Arachnida</taxon>
        <taxon>Araneae</taxon>
        <taxon>Araneomorphae</taxon>
        <taxon>Entelegynae</taxon>
        <taxon>Araneoidea</taxon>
        <taxon>Nephilidae</taxon>
        <taxon>Trichonephila</taxon>
    </lineage>
</organism>
<protein>
    <submittedName>
        <fullName evidence="1">Uncharacterized protein</fullName>
    </submittedName>
</protein>
<evidence type="ECO:0000313" key="2">
    <source>
        <dbReference type="Proteomes" id="UP000887116"/>
    </source>
</evidence>
<keyword evidence="2" id="KW-1185">Reference proteome</keyword>
<name>A0A8X6LW73_TRICU</name>
<sequence length="90" mass="10187">MDPDPEASHSEDALSIAEVPDICSIEEYNDIECARQIVLFNLREPSNNNKQALTASINFQYKEKEEARIQTFLRDSKMLGTSELLINVQG</sequence>
<accession>A0A8X6LW73</accession>
<comment type="caution">
    <text evidence="1">The sequence shown here is derived from an EMBL/GenBank/DDBJ whole genome shotgun (WGS) entry which is preliminary data.</text>
</comment>
<dbReference type="AlphaFoldDB" id="A0A8X6LW73"/>
<evidence type="ECO:0000313" key="1">
    <source>
        <dbReference type="EMBL" id="GFR24280.1"/>
    </source>
</evidence>
<proteinExistence type="predicted"/>